<dbReference type="AlphaFoldDB" id="Q6YTN3"/>
<feature type="compositionally biased region" description="Pro residues" evidence="1">
    <location>
        <begin position="118"/>
        <end position="132"/>
    </location>
</feature>
<dbReference type="EMBL" id="AP006052">
    <property type="protein sequence ID" value="BAC84675.1"/>
    <property type="molecule type" value="Genomic_DNA"/>
</dbReference>
<proteinExistence type="predicted"/>
<protein>
    <submittedName>
        <fullName evidence="2">Uncharacterized protein</fullName>
    </submittedName>
</protein>
<evidence type="ECO:0000313" key="3">
    <source>
        <dbReference type="Proteomes" id="UP000000763"/>
    </source>
</evidence>
<feature type="region of interest" description="Disordered" evidence="1">
    <location>
        <begin position="70"/>
        <end position="150"/>
    </location>
</feature>
<evidence type="ECO:0000313" key="2">
    <source>
        <dbReference type="EMBL" id="BAC84675.1"/>
    </source>
</evidence>
<evidence type="ECO:0000256" key="1">
    <source>
        <dbReference type="SAM" id="MobiDB-lite"/>
    </source>
</evidence>
<feature type="compositionally biased region" description="Polar residues" evidence="1">
    <location>
        <begin position="96"/>
        <end position="114"/>
    </location>
</feature>
<feature type="compositionally biased region" description="Basic and acidic residues" evidence="1">
    <location>
        <begin position="70"/>
        <end position="84"/>
    </location>
</feature>
<feature type="region of interest" description="Disordered" evidence="1">
    <location>
        <begin position="9"/>
        <end position="36"/>
    </location>
</feature>
<accession>Q6YTN3</accession>
<reference evidence="3" key="2">
    <citation type="journal article" date="2008" name="Nucleic Acids Res.">
        <title>The rice annotation project database (RAP-DB): 2008 update.</title>
        <authorList>
            <consortium name="The rice annotation project (RAP)"/>
        </authorList>
    </citation>
    <scope>GENOME REANNOTATION</scope>
    <source>
        <strain evidence="3">cv. Nipponbare</strain>
    </source>
</reference>
<sequence length="150" mass="16185">MSLVLIDVMPTPQGSARHGEQPMNLPPSPVLPSSDEQPHCAAVAESTVRLKMTRHMITIEVAEALCDDMDKVQMDRPGMDKRGDSTPQAILDGSDETNLSETAPTEKNFNSAGQPDTPADPTPSRPPSPPVPRKGSSYTSDQAVTHSRLW</sequence>
<feature type="compositionally biased region" description="Polar residues" evidence="1">
    <location>
        <begin position="136"/>
        <end position="150"/>
    </location>
</feature>
<organism evidence="2 3">
    <name type="scientific">Oryza sativa subsp. japonica</name>
    <name type="common">Rice</name>
    <dbReference type="NCBI Taxonomy" id="39947"/>
    <lineage>
        <taxon>Eukaryota</taxon>
        <taxon>Viridiplantae</taxon>
        <taxon>Streptophyta</taxon>
        <taxon>Embryophyta</taxon>
        <taxon>Tracheophyta</taxon>
        <taxon>Spermatophyta</taxon>
        <taxon>Magnoliopsida</taxon>
        <taxon>Liliopsida</taxon>
        <taxon>Poales</taxon>
        <taxon>Poaceae</taxon>
        <taxon>BOP clade</taxon>
        <taxon>Oryzoideae</taxon>
        <taxon>Oryzeae</taxon>
        <taxon>Oryzinae</taxon>
        <taxon>Oryza</taxon>
        <taxon>Oryza sativa</taxon>
    </lineage>
</organism>
<name>Q6YTN3_ORYSJ</name>
<gene>
    <name evidence="2" type="primary">OSJNBa0067K15.4</name>
</gene>
<reference evidence="3" key="1">
    <citation type="journal article" date="2005" name="Nature">
        <title>The map-based sequence of the rice genome.</title>
        <authorList>
            <consortium name="International rice genome sequencing project (IRGSP)"/>
            <person name="Matsumoto T."/>
            <person name="Wu J."/>
            <person name="Kanamori H."/>
            <person name="Katayose Y."/>
            <person name="Fujisawa M."/>
            <person name="Namiki N."/>
            <person name="Mizuno H."/>
            <person name="Yamamoto K."/>
            <person name="Antonio B.A."/>
            <person name="Baba T."/>
            <person name="Sakata K."/>
            <person name="Nagamura Y."/>
            <person name="Aoki H."/>
            <person name="Arikawa K."/>
            <person name="Arita K."/>
            <person name="Bito T."/>
            <person name="Chiden Y."/>
            <person name="Fujitsuka N."/>
            <person name="Fukunaka R."/>
            <person name="Hamada M."/>
            <person name="Harada C."/>
            <person name="Hayashi A."/>
            <person name="Hijishita S."/>
            <person name="Honda M."/>
            <person name="Hosokawa S."/>
            <person name="Ichikawa Y."/>
            <person name="Idonuma A."/>
            <person name="Iijima M."/>
            <person name="Ikeda M."/>
            <person name="Ikeno M."/>
            <person name="Ito K."/>
            <person name="Ito S."/>
            <person name="Ito T."/>
            <person name="Ito Y."/>
            <person name="Ito Y."/>
            <person name="Iwabuchi A."/>
            <person name="Kamiya K."/>
            <person name="Karasawa W."/>
            <person name="Kurita K."/>
            <person name="Katagiri S."/>
            <person name="Kikuta A."/>
            <person name="Kobayashi H."/>
            <person name="Kobayashi N."/>
            <person name="Machita K."/>
            <person name="Maehara T."/>
            <person name="Masukawa M."/>
            <person name="Mizubayashi T."/>
            <person name="Mukai Y."/>
            <person name="Nagasaki H."/>
            <person name="Nagata Y."/>
            <person name="Naito S."/>
            <person name="Nakashima M."/>
            <person name="Nakama Y."/>
            <person name="Nakamichi Y."/>
            <person name="Nakamura M."/>
            <person name="Meguro A."/>
            <person name="Negishi M."/>
            <person name="Ohta I."/>
            <person name="Ohta T."/>
            <person name="Okamoto M."/>
            <person name="Ono N."/>
            <person name="Saji S."/>
            <person name="Sakaguchi M."/>
            <person name="Sakai K."/>
            <person name="Shibata M."/>
            <person name="Shimokawa T."/>
            <person name="Song J."/>
            <person name="Takazaki Y."/>
            <person name="Terasawa K."/>
            <person name="Tsugane M."/>
            <person name="Tsuji K."/>
            <person name="Ueda S."/>
            <person name="Waki K."/>
            <person name="Yamagata H."/>
            <person name="Yamamoto M."/>
            <person name="Yamamoto S."/>
            <person name="Yamane H."/>
            <person name="Yoshiki S."/>
            <person name="Yoshihara R."/>
            <person name="Yukawa K."/>
            <person name="Zhong H."/>
            <person name="Yano M."/>
            <person name="Yuan Q."/>
            <person name="Ouyang S."/>
            <person name="Liu J."/>
            <person name="Jones K.M."/>
            <person name="Gansberger K."/>
            <person name="Moffat K."/>
            <person name="Hill J."/>
            <person name="Bera J."/>
            <person name="Fadrosh D."/>
            <person name="Jin S."/>
            <person name="Johri S."/>
            <person name="Kim M."/>
            <person name="Overton L."/>
            <person name="Reardon M."/>
            <person name="Tsitrin T."/>
            <person name="Vuong H."/>
            <person name="Weaver B."/>
            <person name="Ciecko A."/>
            <person name="Tallon L."/>
            <person name="Jackson J."/>
            <person name="Pai G."/>
            <person name="Aken S.V."/>
            <person name="Utterback T."/>
            <person name="Reidmuller S."/>
            <person name="Feldblyum T."/>
            <person name="Hsiao J."/>
            <person name="Zismann V."/>
            <person name="Iobst S."/>
            <person name="de Vazeille A.R."/>
            <person name="Buell C.R."/>
            <person name="Ying K."/>
            <person name="Li Y."/>
            <person name="Lu T."/>
            <person name="Huang Y."/>
            <person name="Zhao Q."/>
            <person name="Feng Q."/>
            <person name="Zhang L."/>
            <person name="Zhu J."/>
            <person name="Weng Q."/>
            <person name="Mu J."/>
            <person name="Lu Y."/>
            <person name="Fan D."/>
            <person name="Liu Y."/>
            <person name="Guan J."/>
            <person name="Zhang Y."/>
            <person name="Yu S."/>
            <person name="Liu X."/>
            <person name="Zhang Y."/>
            <person name="Hong G."/>
            <person name="Han B."/>
            <person name="Choisne N."/>
            <person name="Demange N."/>
            <person name="Orjeda G."/>
            <person name="Samain S."/>
            <person name="Cattolico L."/>
            <person name="Pelletier E."/>
            <person name="Couloux A."/>
            <person name="Segurens B."/>
            <person name="Wincker P."/>
            <person name="D'Hont A."/>
            <person name="Scarpelli C."/>
            <person name="Weissenbach J."/>
            <person name="Salanoubat M."/>
            <person name="Quetier F."/>
            <person name="Yu Y."/>
            <person name="Kim H.R."/>
            <person name="Rambo T."/>
            <person name="Currie J."/>
            <person name="Collura K."/>
            <person name="Luo M."/>
            <person name="Yang T."/>
            <person name="Ammiraju J.S.S."/>
            <person name="Engler F."/>
            <person name="Soderlund C."/>
            <person name="Wing R.A."/>
            <person name="Palmer L.E."/>
            <person name="de la Bastide M."/>
            <person name="Spiegel L."/>
            <person name="Nascimento L."/>
            <person name="Zutavern T."/>
            <person name="O'Shaughnessy A."/>
            <person name="Dike S."/>
            <person name="Dedhia N."/>
            <person name="Preston R."/>
            <person name="Balija V."/>
            <person name="McCombie W.R."/>
            <person name="Chow T."/>
            <person name="Chen H."/>
            <person name="Chung M."/>
            <person name="Chen C."/>
            <person name="Shaw J."/>
            <person name="Wu H."/>
            <person name="Hsiao K."/>
            <person name="Chao Y."/>
            <person name="Chu M."/>
            <person name="Cheng C."/>
            <person name="Hour A."/>
            <person name="Lee P."/>
            <person name="Lin S."/>
            <person name="Lin Y."/>
            <person name="Liou J."/>
            <person name="Liu S."/>
            <person name="Hsing Y."/>
            <person name="Raghuvanshi S."/>
            <person name="Mohanty A."/>
            <person name="Bharti A.K."/>
            <person name="Gaur A."/>
            <person name="Gupta V."/>
            <person name="Kumar D."/>
            <person name="Ravi V."/>
            <person name="Vij S."/>
            <person name="Kapur A."/>
            <person name="Khurana P."/>
            <person name="Khurana P."/>
            <person name="Khurana J.P."/>
            <person name="Tyagi A.K."/>
            <person name="Gaikwad K."/>
            <person name="Singh A."/>
            <person name="Dalal V."/>
            <person name="Srivastava S."/>
            <person name="Dixit A."/>
            <person name="Pal A.K."/>
            <person name="Ghazi I.A."/>
            <person name="Yadav M."/>
            <person name="Pandit A."/>
            <person name="Bhargava A."/>
            <person name="Sureshbabu K."/>
            <person name="Batra K."/>
            <person name="Sharma T.R."/>
            <person name="Mohapatra T."/>
            <person name="Singh N.K."/>
            <person name="Messing J."/>
            <person name="Nelson A.B."/>
            <person name="Fuks G."/>
            <person name="Kavchok S."/>
            <person name="Keizer G."/>
            <person name="Linton E."/>
            <person name="Llaca V."/>
            <person name="Song R."/>
            <person name="Tanyolac B."/>
            <person name="Young S."/>
            <person name="Ho-Il K."/>
            <person name="Hahn J.H."/>
            <person name="Sangsakoo G."/>
            <person name="Vanavichit A."/>
            <person name="de Mattos Luiz.A.T."/>
            <person name="Zimmer P.D."/>
            <person name="Malone G."/>
            <person name="Dellagostin O."/>
            <person name="de Oliveira A.C."/>
            <person name="Bevan M."/>
            <person name="Bancroft I."/>
            <person name="Minx P."/>
            <person name="Cordum H."/>
            <person name="Wilson R."/>
            <person name="Cheng Z."/>
            <person name="Jin W."/>
            <person name="Jiang J."/>
            <person name="Leong S.A."/>
            <person name="Iwama H."/>
            <person name="Gojobori T."/>
            <person name="Itoh T."/>
            <person name="Niimura Y."/>
            <person name="Fujii Y."/>
            <person name="Habara T."/>
            <person name="Sakai H."/>
            <person name="Sato Y."/>
            <person name="Wilson G."/>
            <person name="Kumar K."/>
            <person name="McCouch S."/>
            <person name="Juretic N."/>
            <person name="Hoen D."/>
            <person name="Wright S."/>
            <person name="Bruskiewich R."/>
            <person name="Bureau T."/>
            <person name="Miyao A."/>
            <person name="Hirochika H."/>
            <person name="Nishikawa T."/>
            <person name="Kadowaki K."/>
            <person name="Sugiura M."/>
            <person name="Burr B."/>
            <person name="Sasaki T."/>
        </authorList>
    </citation>
    <scope>NUCLEOTIDE SEQUENCE [LARGE SCALE GENOMIC DNA]</scope>
    <source>
        <strain evidence="3">cv. Nipponbare</strain>
    </source>
</reference>
<dbReference type="Proteomes" id="UP000000763">
    <property type="component" value="Chromosome 7"/>
</dbReference>